<dbReference type="PROSITE" id="PS51849">
    <property type="entry name" value="RSGI_N"/>
    <property type="match status" value="1"/>
</dbReference>
<proteinExistence type="predicted"/>
<evidence type="ECO:0000256" key="2">
    <source>
        <dbReference type="ARBA" id="ARBA00022475"/>
    </source>
</evidence>
<evidence type="ECO:0000313" key="9">
    <source>
        <dbReference type="EMBL" id="HBK54544.1"/>
    </source>
</evidence>
<reference evidence="9 10" key="1">
    <citation type="journal article" date="2018" name="Nat. Biotechnol.">
        <title>A standardized bacterial taxonomy based on genome phylogeny substantially revises the tree of life.</title>
        <authorList>
            <person name="Parks D.H."/>
            <person name="Chuvochina M."/>
            <person name="Waite D.W."/>
            <person name="Rinke C."/>
            <person name="Skarshewski A."/>
            <person name="Chaumeil P.A."/>
            <person name="Hugenholtz P."/>
        </authorList>
    </citation>
    <scope>NUCLEOTIDE SEQUENCE [LARGE SCALE GENOMIC DNA]</scope>
    <source>
        <strain evidence="9">UBA10948</strain>
    </source>
</reference>
<keyword evidence="4 7" id="KW-1133">Transmembrane helix</keyword>
<gene>
    <name evidence="9" type="ORF">DDZ44_11470</name>
</gene>
<name>A0A354YZA7_9FIRM</name>
<evidence type="ECO:0000256" key="6">
    <source>
        <dbReference type="SAM" id="MobiDB-lite"/>
    </source>
</evidence>
<protein>
    <recommendedName>
        <fullName evidence="8">RsgI N-terminal anti-sigma domain-containing protein</fullName>
    </recommendedName>
</protein>
<dbReference type="GO" id="GO:0005886">
    <property type="term" value="C:plasma membrane"/>
    <property type="evidence" value="ECO:0007669"/>
    <property type="project" value="UniProtKB-SubCell"/>
</dbReference>
<feature type="domain" description="RsgI N-terminal anti-sigma" evidence="8">
    <location>
        <begin position="4"/>
        <end position="51"/>
    </location>
</feature>
<keyword evidence="3 7" id="KW-0812">Transmembrane</keyword>
<organism evidence="9 10">
    <name type="scientific">Syntrophomonas wolfei</name>
    <dbReference type="NCBI Taxonomy" id="863"/>
    <lineage>
        <taxon>Bacteria</taxon>
        <taxon>Bacillati</taxon>
        <taxon>Bacillota</taxon>
        <taxon>Clostridia</taxon>
        <taxon>Eubacteriales</taxon>
        <taxon>Syntrophomonadaceae</taxon>
        <taxon>Syntrophomonas</taxon>
    </lineage>
</organism>
<dbReference type="Pfam" id="PF23750">
    <property type="entry name" value="RsgI_M"/>
    <property type="match status" value="1"/>
</dbReference>
<feature type="region of interest" description="Disordered" evidence="6">
    <location>
        <begin position="199"/>
        <end position="244"/>
    </location>
</feature>
<dbReference type="InterPro" id="IPR024449">
    <property type="entry name" value="Anti-sigma_RsgI_N"/>
</dbReference>
<keyword evidence="2" id="KW-1003">Cell membrane</keyword>
<keyword evidence="5 7" id="KW-0472">Membrane</keyword>
<evidence type="ECO:0000256" key="3">
    <source>
        <dbReference type="ARBA" id="ARBA00022692"/>
    </source>
</evidence>
<evidence type="ECO:0000256" key="4">
    <source>
        <dbReference type="ARBA" id="ARBA00022989"/>
    </source>
</evidence>
<evidence type="ECO:0000313" key="10">
    <source>
        <dbReference type="Proteomes" id="UP000263273"/>
    </source>
</evidence>
<dbReference type="AlphaFoldDB" id="A0A354YZA7"/>
<evidence type="ECO:0000256" key="7">
    <source>
        <dbReference type="SAM" id="Phobius"/>
    </source>
</evidence>
<feature type="non-terminal residue" evidence="9">
    <location>
        <position position="244"/>
    </location>
</feature>
<dbReference type="Proteomes" id="UP000263273">
    <property type="component" value="Unassembled WGS sequence"/>
</dbReference>
<dbReference type="EMBL" id="DNZF01000248">
    <property type="protein sequence ID" value="HBK54544.1"/>
    <property type="molecule type" value="Genomic_DNA"/>
</dbReference>
<sequence length="244" mass="27204">MSGKKGIVMEKGEGWVIVLLDSGEYDQFYTREDWEVGQIYHRKTPIKMLAVAAVFLLVFLATLDFFTVLTYARLSTGVELGFNRWDRVVKVKAQDENAQAIVAGLDLKGATAETAVAEVFKKSLQDNKALRDGQAAATYSLELEGKLQDEVRARLWQKMDRGVNKAIEQQEGQEYSWKTVGKNKKLLVPQTKVLSVKSHRLTGKPPQSEPRARGIIENNGSAKSEAKGRAQSGFEDNANNDIKK</sequence>
<comment type="subcellular location">
    <subcellularLocation>
        <location evidence="1">Cell membrane</location>
        <topology evidence="1">Single-pass membrane protein</topology>
    </subcellularLocation>
</comment>
<evidence type="ECO:0000256" key="1">
    <source>
        <dbReference type="ARBA" id="ARBA00004162"/>
    </source>
</evidence>
<comment type="caution">
    <text evidence="9">The sequence shown here is derived from an EMBL/GenBank/DDBJ whole genome shotgun (WGS) entry which is preliminary data.</text>
</comment>
<dbReference type="Pfam" id="PF12791">
    <property type="entry name" value="RsgI_N"/>
    <property type="match status" value="1"/>
</dbReference>
<feature type="transmembrane region" description="Helical" evidence="7">
    <location>
        <begin position="48"/>
        <end position="72"/>
    </location>
</feature>
<evidence type="ECO:0000256" key="5">
    <source>
        <dbReference type="ARBA" id="ARBA00023136"/>
    </source>
</evidence>
<evidence type="ECO:0000259" key="8">
    <source>
        <dbReference type="PROSITE" id="PS51849"/>
    </source>
</evidence>
<dbReference type="InterPro" id="IPR055431">
    <property type="entry name" value="RsgI_M"/>
</dbReference>
<accession>A0A354YZA7</accession>
<dbReference type="STRING" id="378794.GCA_001570625_01115"/>